<sequence length="109" mass="12668">MKNISLKKIKITLYKQRPPTDIKILQELININWSKISGANIDDACEIILRVSADVIIIRSCNTDPNYFQYKTVFSAIEKNIRASGLLDLSVEFNSYFRKFNDHLNKMKK</sequence>
<accession>A0A1L3J8U9</accession>
<dbReference type="EMBL" id="CP018154">
    <property type="protein sequence ID" value="APG61530.1"/>
    <property type="molecule type" value="Genomic_DNA"/>
</dbReference>
<dbReference type="Proteomes" id="UP000242561">
    <property type="component" value="Chromosome"/>
</dbReference>
<protein>
    <submittedName>
        <fullName evidence="1">Uncharacterized protein</fullName>
    </submittedName>
</protein>
<organism evidence="1 2">
    <name type="scientific">Sphingorhabdus lutea</name>
    <dbReference type="NCBI Taxonomy" id="1913578"/>
    <lineage>
        <taxon>Bacteria</taxon>
        <taxon>Pseudomonadati</taxon>
        <taxon>Pseudomonadota</taxon>
        <taxon>Alphaproteobacteria</taxon>
        <taxon>Sphingomonadales</taxon>
        <taxon>Sphingomonadaceae</taxon>
        <taxon>Sphingorhabdus</taxon>
    </lineage>
</organism>
<dbReference type="STRING" id="1913578.LPB140_00240"/>
<name>A0A1L3J8U9_9SPHN</name>
<proteinExistence type="predicted"/>
<dbReference type="AlphaFoldDB" id="A0A1L3J8U9"/>
<gene>
    <name evidence="1" type="ORF">LPB140_00240</name>
</gene>
<dbReference type="RefSeq" id="WP_072558176.1">
    <property type="nucleotide sequence ID" value="NZ_CP018154.1"/>
</dbReference>
<dbReference type="KEGG" id="sphl:LPB140_00240"/>
<reference evidence="1 2" key="1">
    <citation type="submission" date="2016-11" db="EMBL/GenBank/DDBJ databases">
        <title>Sphingorhabdus sp. LPB0140, isolated from marine environment.</title>
        <authorList>
            <person name="Kim E."/>
            <person name="Yi H."/>
        </authorList>
    </citation>
    <scope>NUCLEOTIDE SEQUENCE [LARGE SCALE GENOMIC DNA]</scope>
    <source>
        <strain evidence="1 2">LPB0140</strain>
    </source>
</reference>
<evidence type="ECO:0000313" key="1">
    <source>
        <dbReference type="EMBL" id="APG61530.1"/>
    </source>
</evidence>
<evidence type="ECO:0000313" key="2">
    <source>
        <dbReference type="Proteomes" id="UP000242561"/>
    </source>
</evidence>
<keyword evidence="2" id="KW-1185">Reference proteome</keyword>